<organism evidence="2 3">
    <name type="scientific">Dipteronia dyeriana</name>
    <dbReference type="NCBI Taxonomy" id="168575"/>
    <lineage>
        <taxon>Eukaryota</taxon>
        <taxon>Viridiplantae</taxon>
        <taxon>Streptophyta</taxon>
        <taxon>Embryophyta</taxon>
        <taxon>Tracheophyta</taxon>
        <taxon>Spermatophyta</taxon>
        <taxon>Magnoliopsida</taxon>
        <taxon>eudicotyledons</taxon>
        <taxon>Gunneridae</taxon>
        <taxon>Pentapetalae</taxon>
        <taxon>rosids</taxon>
        <taxon>malvids</taxon>
        <taxon>Sapindales</taxon>
        <taxon>Sapindaceae</taxon>
        <taxon>Hippocastanoideae</taxon>
        <taxon>Acereae</taxon>
        <taxon>Dipteronia</taxon>
    </lineage>
</organism>
<comment type="caution">
    <text evidence="2">The sequence shown here is derived from an EMBL/GenBank/DDBJ whole genome shotgun (WGS) entry which is preliminary data.</text>
</comment>
<reference evidence="2" key="1">
    <citation type="journal article" date="2023" name="Plant J.">
        <title>Genome sequences and population genomics provide insights into the demographic history, inbreeding, and mutation load of two 'living fossil' tree species of Dipteronia.</title>
        <authorList>
            <person name="Feng Y."/>
            <person name="Comes H.P."/>
            <person name="Chen J."/>
            <person name="Zhu S."/>
            <person name="Lu R."/>
            <person name="Zhang X."/>
            <person name="Li P."/>
            <person name="Qiu J."/>
            <person name="Olsen K.M."/>
            <person name="Qiu Y."/>
        </authorList>
    </citation>
    <scope>NUCLEOTIDE SEQUENCE</scope>
    <source>
        <strain evidence="2">KIB01</strain>
    </source>
</reference>
<feature type="compositionally biased region" description="Low complexity" evidence="1">
    <location>
        <begin position="32"/>
        <end position="46"/>
    </location>
</feature>
<evidence type="ECO:0000313" key="2">
    <source>
        <dbReference type="EMBL" id="KAK2637417.1"/>
    </source>
</evidence>
<proteinExistence type="predicted"/>
<protein>
    <submittedName>
        <fullName evidence="2">Uncharacterized protein</fullName>
    </submittedName>
</protein>
<dbReference type="EMBL" id="JANJYI010000009">
    <property type="protein sequence ID" value="KAK2637417.1"/>
    <property type="molecule type" value="Genomic_DNA"/>
</dbReference>
<keyword evidence="3" id="KW-1185">Reference proteome</keyword>
<gene>
    <name evidence="2" type="ORF">Ddye_032209</name>
</gene>
<feature type="compositionally biased region" description="Polar residues" evidence="1">
    <location>
        <begin position="72"/>
        <end position="85"/>
    </location>
</feature>
<evidence type="ECO:0000313" key="3">
    <source>
        <dbReference type="Proteomes" id="UP001280121"/>
    </source>
</evidence>
<name>A0AAD9TJT8_9ROSI</name>
<feature type="region of interest" description="Disordered" evidence="1">
    <location>
        <begin position="32"/>
        <end position="85"/>
    </location>
</feature>
<dbReference type="AlphaFoldDB" id="A0AAD9TJT8"/>
<evidence type="ECO:0000256" key="1">
    <source>
        <dbReference type="SAM" id="MobiDB-lite"/>
    </source>
</evidence>
<dbReference type="Proteomes" id="UP001280121">
    <property type="component" value="Unassembled WGS sequence"/>
</dbReference>
<sequence>MRWKRAARKRQAYQKKGGTLIPFHRGLALSSFGKKISKGNNSSPSGKKVHGQNGKGKSPIQQVRTTKKKKTFSTGDSIQNAQKRVSSQVCKRKLVFDLPKEERE</sequence>
<accession>A0AAD9TJT8</accession>